<reference evidence="1" key="1">
    <citation type="submission" date="2022-11" db="EMBL/GenBank/DDBJ databases">
        <title>Genome Sequence of Boeremia exigua.</title>
        <authorList>
            <person name="Buettner E."/>
        </authorList>
    </citation>
    <scope>NUCLEOTIDE SEQUENCE</scope>
    <source>
        <strain evidence="1">CU02</strain>
    </source>
</reference>
<evidence type="ECO:0000313" key="1">
    <source>
        <dbReference type="EMBL" id="KAJ8115124.1"/>
    </source>
</evidence>
<gene>
    <name evidence="1" type="ORF">OPT61_g3151</name>
</gene>
<name>A0ACC2IIZ0_9PLEO</name>
<keyword evidence="2" id="KW-1185">Reference proteome</keyword>
<evidence type="ECO:0000313" key="2">
    <source>
        <dbReference type="Proteomes" id="UP001153331"/>
    </source>
</evidence>
<accession>A0ACC2IIZ0</accession>
<sequence>MSEESMFQATDLKERYDPLSGHDLPTAELPLPTSFKWGTATSAYQIEGGADSDGKGPSIWDEYTHCFPSRTNNENGDVACDHYNRTTEDIELMNSFGVDVYRFSLSWSRIIPLGGRNDPINEQGIAFYNNLIDRLLARGIEPSITLYHWDLPQALYDGYKGFLNTSEFLADFLRYARLCFERFGDRVQYHFYEPYSDSQEDKHAAAQRLEFFVAWFGDPIFLGKDYPASMRAYLGGRLPNFSDEEKALLRETAHSNAFYGMNHYSTKYARALPHPPADDDWTGNVEEGSVNKEGMEIGPVSQMQWLRMAPEGFRKLLKWVWDRYHLPIIVTENGCPCPEDSVDIAVDDVFRQTYLGLYLDAISRSIYDDGIEVTGYYVWTLMDNFEWSAGFSPKYGIVHVDFEHGSLKRTPKNSVLYLRDTFKQRRQKQ</sequence>
<comment type="caution">
    <text evidence="1">The sequence shown here is derived from an EMBL/GenBank/DDBJ whole genome shotgun (WGS) entry which is preliminary data.</text>
</comment>
<proteinExistence type="predicted"/>
<dbReference type="EMBL" id="JAPHNI010000156">
    <property type="protein sequence ID" value="KAJ8115124.1"/>
    <property type="molecule type" value="Genomic_DNA"/>
</dbReference>
<dbReference type="Proteomes" id="UP001153331">
    <property type="component" value="Unassembled WGS sequence"/>
</dbReference>
<organism evidence="1 2">
    <name type="scientific">Boeremia exigua</name>
    <dbReference type="NCBI Taxonomy" id="749465"/>
    <lineage>
        <taxon>Eukaryota</taxon>
        <taxon>Fungi</taxon>
        <taxon>Dikarya</taxon>
        <taxon>Ascomycota</taxon>
        <taxon>Pezizomycotina</taxon>
        <taxon>Dothideomycetes</taxon>
        <taxon>Pleosporomycetidae</taxon>
        <taxon>Pleosporales</taxon>
        <taxon>Pleosporineae</taxon>
        <taxon>Didymellaceae</taxon>
        <taxon>Boeremia</taxon>
    </lineage>
</organism>
<protein>
    <submittedName>
        <fullName evidence="1">Uncharacterized protein</fullName>
    </submittedName>
</protein>